<proteinExistence type="predicted"/>
<dbReference type="PANTHER" id="PTHR43355">
    <property type="entry name" value="FLAVIN REDUCTASE (NADPH)"/>
    <property type="match status" value="1"/>
</dbReference>
<dbReference type="PANTHER" id="PTHR43355:SF2">
    <property type="entry name" value="FLAVIN REDUCTASE (NADPH)"/>
    <property type="match status" value="1"/>
</dbReference>
<dbReference type="GO" id="GO:0016646">
    <property type="term" value="F:oxidoreductase activity, acting on the CH-NH group of donors, NAD or NADP as acceptor"/>
    <property type="evidence" value="ECO:0007669"/>
    <property type="project" value="TreeGrafter"/>
</dbReference>
<evidence type="ECO:0000313" key="2">
    <source>
        <dbReference type="EMBL" id="BAS20997.1"/>
    </source>
</evidence>
<dbReference type="Proteomes" id="UP000066203">
    <property type="component" value="Chromosome"/>
</dbReference>
<dbReference type="RefSeq" id="WP_060824854.1">
    <property type="nucleotide sequence ID" value="NZ_AP014938.1"/>
</dbReference>
<dbReference type="InterPro" id="IPR036291">
    <property type="entry name" value="NAD(P)-bd_dom_sf"/>
</dbReference>
<sequence>MNIAIIGATGMVGARTAAEAVSRGHQVDAYTRSGKAPEGTTAHTIDLADTATLVDIVNNHDVTIVAVSAGRGTSAQPVIDAHRALIAAAPAGRLLVVGGAGSLVDGNGNRFVDSEGFPEEYKPEAKAFAQILDEYRASEGLNWTLVSPAFEIAPGERTGKYNTALDTPAGASISAEDFAVALIDEAEEPKHPGRRFTVAN</sequence>
<accession>A0A0K2S2B7</accession>
<protein>
    <submittedName>
        <fullName evidence="2">Rrf2-linked NADH-flavin reductase</fullName>
    </submittedName>
</protein>
<gene>
    <name evidence="2" type="ORF">RM6536_1750</name>
</gene>
<dbReference type="EMBL" id="AP014938">
    <property type="protein sequence ID" value="BAS20997.1"/>
    <property type="molecule type" value="Genomic_DNA"/>
</dbReference>
<dbReference type="Pfam" id="PF13460">
    <property type="entry name" value="NAD_binding_10"/>
    <property type="match status" value="1"/>
</dbReference>
<organism evidence="2">
    <name type="scientific">Rothia mucilaginosa</name>
    <dbReference type="NCBI Taxonomy" id="43675"/>
    <lineage>
        <taxon>Bacteria</taxon>
        <taxon>Bacillati</taxon>
        <taxon>Actinomycetota</taxon>
        <taxon>Actinomycetes</taxon>
        <taxon>Micrococcales</taxon>
        <taxon>Micrococcaceae</taxon>
        <taxon>Rothia</taxon>
    </lineage>
</organism>
<reference evidence="3" key="1">
    <citation type="submission" date="2015-08" db="EMBL/GenBank/DDBJ databases">
        <title>Complete genome sequence of Rothia mucilaginosa strain NUM-Rm6536.</title>
        <authorList>
            <person name="Nambu T."/>
        </authorList>
    </citation>
    <scope>NUCLEOTIDE SEQUENCE [LARGE SCALE GENOMIC DNA]</scope>
    <source>
        <strain evidence="3">NUM-Rm6536</strain>
    </source>
</reference>
<feature type="domain" description="NAD(P)-binding" evidence="1">
    <location>
        <begin position="7"/>
        <end position="189"/>
    </location>
</feature>
<dbReference type="PATRIC" id="fig|43675.28.peg.1791"/>
<name>A0A0K2S2B7_9MICC</name>
<dbReference type="AlphaFoldDB" id="A0A0K2S2B7"/>
<dbReference type="InterPro" id="IPR016040">
    <property type="entry name" value="NAD(P)-bd_dom"/>
</dbReference>
<evidence type="ECO:0000259" key="1">
    <source>
        <dbReference type="Pfam" id="PF13460"/>
    </source>
</evidence>
<dbReference type="InterPro" id="IPR051606">
    <property type="entry name" value="Polyketide_Oxido-like"/>
</dbReference>
<dbReference type="SUPFAM" id="SSF51735">
    <property type="entry name" value="NAD(P)-binding Rossmann-fold domains"/>
    <property type="match status" value="1"/>
</dbReference>
<dbReference type="Gene3D" id="3.40.50.720">
    <property type="entry name" value="NAD(P)-binding Rossmann-like Domain"/>
    <property type="match status" value="1"/>
</dbReference>
<evidence type="ECO:0000313" key="3">
    <source>
        <dbReference type="Proteomes" id="UP000066203"/>
    </source>
</evidence>